<evidence type="ECO:0000313" key="4">
    <source>
        <dbReference type="EMBL" id="QKS71539.1"/>
    </source>
</evidence>
<keyword evidence="3" id="KW-0963">Cytoplasm</keyword>
<dbReference type="NCBIfam" id="NF010191">
    <property type="entry name" value="PRK13670.1"/>
    <property type="match status" value="1"/>
</dbReference>
<dbReference type="GO" id="GO:0005524">
    <property type="term" value="F:ATP binding"/>
    <property type="evidence" value="ECO:0007669"/>
    <property type="project" value="UniProtKB-KW"/>
</dbReference>
<dbReference type="Proteomes" id="UP000318138">
    <property type="component" value="Chromosome"/>
</dbReference>
<evidence type="ECO:0000256" key="2">
    <source>
        <dbReference type="ARBA" id="ARBA00022694"/>
    </source>
</evidence>
<name>A0A859FED1_9BACI</name>
<evidence type="ECO:0000256" key="1">
    <source>
        <dbReference type="ARBA" id="ARBA00022598"/>
    </source>
</evidence>
<evidence type="ECO:0000313" key="5">
    <source>
        <dbReference type="Proteomes" id="UP000318138"/>
    </source>
</evidence>
<feature type="binding site" evidence="3">
    <location>
        <position position="187"/>
    </location>
    <ligand>
        <name>ATP</name>
        <dbReference type="ChEBI" id="CHEBI:30616"/>
    </ligand>
</feature>
<accession>A0A859FED1</accession>
<dbReference type="PANTHER" id="PTHR37825:SF1">
    <property type="entry name" value="TRNA(MET) CYTIDINE ACETATE LIGASE"/>
    <property type="match status" value="1"/>
</dbReference>
<dbReference type="GO" id="GO:0006400">
    <property type="term" value="P:tRNA modification"/>
    <property type="evidence" value="ECO:0007669"/>
    <property type="project" value="UniProtKB-UniRule"/>
</dbReference>
<dbReference type="GO" id="GO:0005737">
    <property type="term" value="C:cytoplasm"/>
    <property type="evidence" value="ECO:0007669"/>
    <property type="project" value="UniProtKB-SubCell"/>
</dbReference>
<keyword evidence="1 3" id="KW-0436">Ligase</keyword>
<dbReference type="EC" id="6.3.4.-" evidence="3"/>
<comment type="similarity">
    <text evidence="3">Belongs to the TmcAL family.</text>
</comment>
<dbReference type="InterPro" id="IPR008513">
    <property type="entry name" value="tRNA(Met)_cyd_acetate_ligase"/>
</dbReference>
<dbReference type="EMBL" id="CP041372">
    <property type="protein sequence ID" value="QKS71539.1"/>
    <property type="molecule type" value="Genomic_DNA"/>
</dbReference>
<dbReference type="PANTHER" id="PTHR37825">
    <property type="entry name" value="TRNA(MET) CYTIDINE ACETATE LIGASE"/>
    <property type="match status" value="1"/>
</dbReference>
<dbReference type="InterPro" id="IPR014729">
    <property type="entry name" value="Rossmann-like_a/b/a_fold"/>
</dbReference>
<proteinExistence type="inferred from homology"/>
<comment type="catalytic activity">
    <reaction evidence="3">
        <text>cytidine(34) in elongator tRNA(Met) + acetate + ATP = N(4)-acetylcytidine(34) in elongator tRNA(Met) + AMP + diphosphate</text>
        <dbReference type="Rhea" id="RHEA:58144"/>
        <dbReference type="Rhea" id="RHEA-COMP:10693"/>
        <dbReference type="Rhea" id="RHEA-COMP:10694"/>
        <dbReference type="ChEBI" id="CHEBI:30089"/>
        <dbReference type="ChEBI" id="CHEBI:30616"/>
        <dbReference type="ChEBI" id="CHEBI:33019"/>
        <dbReference type="ChEBI" id="CHEBI:74900"/>
        <dbReference type="ChEBI" id="CHEBI:82748"/>
        <dbReference type="ChEBI" id="CHEBI:456215"/>
    </reaction>
</comment>
<dbReference type="GO" id="GO:0016740">
    <property type="term" value="F:transferase activity"/>
    <property type="evidence" value="ECO:0007669"/>
    <property type="project" value="UniProtKB-KW"/>
</dbReference>
<dbReference type="AlphaFoldDB" id="A0A859FED1"/>
<sequence>MKSVGVIVEYNPFHNGHLYHLKQSKRIAQAEVVVAVMSGNFLQRGEPAFVHKWSRTNMALKAGADVVIELPYMYAVQKAEFFAQGAVDLLSALQVDALCFGSESGDIHSFTHTYEWMKKHELTIQHTLKKEISLGVSYPEAMARAYKSLPDETNVLPLDKPNNILGYHYVKAALDKKHPIELHTIARSVADYHDEELPAQESIASATSIRKSIISGELASIQHYMPQSSYEELQHYLQSEGTFHTWENYYSLLRYRILTSSVEELRDIYECVEGLEYRLKKAASSALTFESFIEQLKTKRYTRTRLQRMLSHILLNVKKRDMDELLAPDSPPYLRILGMSQTGRTFLHQRKKKLTVPLLTKATGGASDNHPALVLDELAATVHQSVLSSPTPEYKRRIIIRD</sequence>
<keyword evidence="2 3" id="KW-0819">tRNA processing</keyword>
<keyword evidence="4" id="KW-0808">Transferase</keyword>
<dbReference type="GO" id="GO:0016879">
    <property type="term" value="F:ligase activity, forming carbon-nitrogen bonds"/>
    <property type="evidence" value="ECO:0007669"/>
    <property type="project" value="UniProtKB-UniRule"/>
</dbReference>
<dbReference type="SUPFAM" id="SSF52374">
    <property type="entry name" value="Nucleotidylyl transferase"/>
    <property type="match status" value="1"/>
</dbReference>
<feature type="binding site" evidence="3">
    <location>
        <begin position="7"/>
        <end position="20"/>
    </location>
    <ligand>
        <name>ATP</name>
        <dbReference type="ChEBI" id="CHEBI:30616"/>
    </ligand>
</feature>
<dbReference type="KEGG" id="psua:FLK61_33145"/>
<keyword evidence="5" id="KW-1185">Reference proteome</keyword>
<feature type="binding site" evidence="3">
    <location>
        <position position="162"/>
    </location>
    <ligand>
        <name>ATP</name>
        <dbReference type="ChEBI" id="CHEBI:30616"/>
    </ligand>
</feature>
<protein>
    <recommendedName>
        <fullName evidence="3">tRNA(Met) cytidine acetate ligase</fullName>
        <ecNumber evidence="3">6.3.4.-</ecNumber>
    </recommendedName>
</protein>
<dbReference type="Gene3D" id="3.40.50.620">
    <property type="entry name" value="HUPs"/>
    <property type="match status" value="1"/>
</dbReference>
<keyword evidence="3" id="KW-0547">Nucleotide-binding</keyword>
<comment type="subcellular location">
    <subcellularLocation>
        <location evidence="3">Cytoplasm</location>
    </subcellularLocation>
</comment>
<dbReference type="RefSeq" id="WP_176009574.1">
    <property type="nucleotide sequence ID" value="NZ_CP041372.2"/>
</dbReference>
<dbReference type="Pfam" id="PF05636">
    <property type="entry name" value="HIGH_NTase1"/>
    <property type="match status" value="1"/>
</dbReference>
<comment type="caution">
    <text evidence="3">Lacks conserved residue(s) required for the propagation of feature annotation.</text>
</comment>
<reference evidence="5" key="1">
    <citation type="submission" date="2019-07" db="EMBL/GenBank/DDBJ databases">
        <title>Bacillus alkalisoli sp. nov. isolated from saline soil.</title>
        <authorList>
            <person name="Sun J.-Q."/>
            <person name="Xu L."/>
        </authorList>
    </citation>
    <scope>NUCLEOTIDE SEQUENCE [LARGE SCALE GENOMIC DNA]</scope>
    <source>
        <strain evidence="5">M4U3P1</strain>
    </source>
</reference>
<feature type="binding site" evidence="3">
    <location>
        <position position="101"/>
    </location>
    <ligand>
        <name>ATP</name>
        <dbReference type="ChEBI" id="CHEBI:30616"/>
    </ligand>
</feature>
<dbReference type="GO" id="GO:0000049">
    <property type="term" value="F:tRNA binding"/>
    <property type="evidence" value="ECO:0007669"/>
    <property type="project" value="UniProtKB-KW"/>
</dbReference>
<keyword evidence="3" id="KW-0694">RNA-binding</keyword>
<comment type="function">
    <text evidence="3">Catalyzes the formation of N(4)-acetylcytidine (ac(4)C) at the wobble position of elongator tRNA(Met), using acetate and ATP as substrates. First activates an acetate ion to form acetyladenylate (Ac-AMP) and then transfers the acetyl group to tRNA to form ac(4)C34.</text>
</comment>
<evidence type="ECO:0000256" key="3">
    <source>
        <dbReference type="HAMAP-Rule" id="MF_01539"/>
    </source>
</evidence>
<gene>
    <name evidence="3" type="primary">tmcAL</name>
    <name evidence="4" type="ORF">FLK61_33145</name>
</gene>
<organism evidence="4 5">
    <name type="scientific">Paenalkalicoccus suaedae</name>
    <dbReference type="NCBI Taxonomy" id="2592382"/>
    <lineage>
        <taxon>Bacteria</taxon>
        <taxon>Bacillati</taxon>
        <taxon>Bacillota</taxon>
        <taxon>Bacilli</taxon>
        <taxon>Bacillales</taxon>
        <taxon>Bacillaceae</taxon>
        <taxon>Paenalkalicoccus</taxon>
    </lineage>
</organism>
<keyword evidence="3" id="KW-0820">tRNA-binding</keyword>
<dbReference type="HAMAP" id="MF_01539">
    <property type="entry name" value="TmcAL"/>
    <property type="match status" value="1"/>
</dbReference>
<keyword evidence="3" id="KW-0067">ATP-binding</keyword>